<organism evidence="2 3">
    <name type="scientific">Aspergillus brasiliensis (strain CBS 101740 / IMI 381727 / IBT 21946)</name>
    <dbReference type="NCBI Taxonomy" id="767769"/>
    <lineage>
        <taxon>Eukaryota</taxon>
        <taxon>Fungi</taxon>
        <taxon>Dikarya</taxon>
        <taxon>Ascomycota</taxon>
        <taxon>Pezizomycotina</taxon>
        <taxon>Eurotiomycetes</taxon>
        <taxon>Eurotiomycetidae</taxon>
        <taxon>Eurotiales</taxon>
        <taxon>Aspergillaceae</taxon>
        <taxon>Aspergillus</taxon>
        <taxon>Aspergillus subgen. Circumdati</taxon>
    </lineage>
</organism>
<evidence type="ECO:0000313" key="2">
    <source>
        <dbReference type="EMBL" id="OJJ71734.1"/>
    </source>
</evidence>
<sequence>MRFATIVFAALAASPLAAFAAPAPAPEDNSVNAAQDCPSGGKINCGTCNGTSCKIGFTNYALARVEVVTAPTAGTTTSVDLDTLFVPERLKLDLFDALS</sequence>
<dbReference type="OMA" id="LEEIYMI"/>
<keyword evidence="1" id="KW-0732">Signal</keyword>
<dbReference type="VEuPathDB" id="FungiDB:ASPBRDRAFT_207064"/>
<dbReference type="Proteomes" id="UP000184499">
    <property type="component" value="Unassembled WGS sequence"/>
</dbReference>
<dbReference type="RefSeq" id="XP_067478982.1">
    <property type="nucleotide sequence ID" value="XM_067621787.1"/>
</dbReference>
<reference evidence="3" key="1">
    <citation type="journal article" date="2017" name="Genome Biol.">
        <title>Comparative genomics reveals high biological diversity and specific adaptations in the industrially and medically important fungal genus Aspergillus.</title>
        <authorList>
            <person name="de Vries R.P."/>
            <person name="Riley R."/>
            <person name="Wiebenga A."/>
            <person name="Aguilar-Osorio G."/>
            <person name="Amillis S."/>
            <person name="Uchima C.A."/>
            <person name="Anderluh G."/>
            <person name="Asadollahi M."/>
            <person name="Askin M."/>
            <person name="Barry K."/>
            <person name="Battaglia E."/>
            <person name="Bayram O."/>
            <person name="Benocci T."/>
            <person name="Braus-Stromeyer S.A."/>
            <person name="Caldana C."/>
            <person name="Canovas D."/>
            <person name="Cerqueira G.C."/>
            <person name="Chen F."/>
            <person name="Chen W."/>
            <person name="Choi C."/>
            <person name="Clum A."/>
            <person name="Dos Santos R.A."/>
            <person name="Damasio A.R."/>
            <person name="Diallinas G."/>
            <person name="Emri T."/>
            <person name="Fekete E."/>
            <person name="Flipphi M."/>
            <person name="Freyberg S."/>
            <person name="Gallo A."/>
            <person name="Gournas C."/>
            <person name="Habgood R."/>
            <person name="Hainaut M."/>
            <person name="Harispe M.L."/>
            <person name="Henrissat B."/>
            <person name="Hilden K.S."/>
            <person name="Hope R."/>
            <person name="Hossain A."/>
            <person name="Karabika E."/>
            <person name="Karaffa L."/>
            <person name="Karanyi Z."/>
            <person name="Krasevec N."/>
            <person name="Kuo A."/>
            <person name="Kusch H."/>
            <person name="LaButti K."/>
            <person name="Lagendijk E.L."/>
            <person name="Lapidus A."/>
            <person name="Levasseur A."/>
            <person name="Lindquist E."/>
            <person name="Lipzen A."/>
            <person name="Logrieco A.F."/>
            <person name="MacCabe A."/>
            <person name="Maekelae M.R."/>
            <person name="Malavazi I."/>
            <person name="Melin P."/>
            <person name="Meyer V."/>
            <person name="Mielnichuk N."/>
            <person name="Miskei M."/>
            <person name="Molnar A.P."/>
            <person name="Mule G."/>
            <person name="Ngan C.Y."/>
            <person name="Orejas M."/>
            <person name="Orosz E."/>
            <person name="Ouedraogo J.P."/>
            <person name="Overkamp K.M."/>
            <person name="Park H.-S."/>
            <person name="Perrone G."/>
            <person name="Piumi F."/>
            <person name="Punt P.J."/>
            <person name="Ram A.F."/>
            <person name="Ramon A."/>
            <person name="Rauscher S."/>
            <person name="Record E."/>
            <person name="Riano-Pachon D.M."/>
            <person name="Robert V."/>
            <person name="Roehrig J."/>
            <person name="Ruller R."/>
            <person name="Salamov A."/>
            <person name="Salih N.S."/>
            <person name="Samson R.A."/>
            <person name="Sandor E."/>
            <person name="Sanguinetti M."/>
            <person name="Schuetze T."/>
            <person name="Sepcic K."/>
            <person name="Shelest E."/>
            <person name="Sherlock G."/>
            <person name="Sophianopoulou V."/>
            <person name="Squina F.M."/>
            <person name="Sun H."/>
            <person name="Susca A."/>
            <person name="Todd R.B."/>
            <person name="Tsang A."/>
            <person name="Unkles S.E."/>
            <person name="van de Wiele N."/>
            <person name="van Rossen-Uffink D."/>
            <person name="Oliveira J.V."/>
            <person name="Vesth T.C."/>
            <person name="Visser J."/>
            <person name="Yu J.-H."/>
            <person name="Zhou M."/>
            <person name="Andersen M.R."/>
            <person name="Archer D.B."/>
            <person name="Baker S.E."/>
            <person name="Benoit I."/>
            <person name="Brakhage A.A."/>
            <person name="Braus G.H."/>
            <person name="Fischer R."/>
            <person name="Frisvad J.C."/>
            <person name="Goldman G.H."/>
            <person name="Houbraken J."/>
            <person name="Oakley B."/>
            <person name="Pocsi I."/>
            <person name="Scazzocchio C."/>
            <person name="Seiboth B."/>
            <person name="vanKuyk P.A."/>
            <person name="Wortman J."/>
            <person name="Dyer P.S."/>
            <person name="Grigoriev I.V."/>
        </authorList>
    </citation>
    <scope>NUCLEOTIDE SEQUENCE [LARGE SCALE GENOMIC DNA]</scope>
    <source>
        <strain evidence="3">CBS 101740 / IMI 381727 / IBT 21946</strain>
    </source>
</reference>
<name>A0A1L9UJA7_ASPBC</name>
<dbReference type="OrthoDB" id="4509276at2759"/>
<evidence type="ECO:0000256" key="1">
    <source>
        <dbReference type="SAM" id="SignalP"/>
    </source>
</evidence>
<dbReference type="EMBL" id="KV878684">
    <property type="protein sequence ID" value="OJJ71734.1"/>
    <property type="molecule type" value="Genomic_DNA"/>
</dbReference>
<dbReference type="AlphaFoldDB" id="A0A1L9UJA7"/>
<gene>
    <name evidence="2" type="ORF">ASPBRDRAFT_207064</name>
</gene>
<proteinExistence type="predicted"/>
<dbReference type="GeneID" id="93574275"/>
<feature type="chain" id="PRO_5013064100" evidence="1">
    <location>
        <begin position="21"/>
        <end position="99"/>
    </location>
</feature>
<feature type="signal peptide" evidence="1">
    <location>
        <begin position="1"/>
        <end position="20"/>
    </location>
</feature>
<accession>A0A1L9UJA7</accession>
<keyword evidence="3" id="KW-1185">Reference proteome</keyword>
<protein>
    <submittedName>
        <fullName evidence="2">Uncharacterized protein</fullName>
    </submittedName>
</protein>
<evidence type="ECO:0000313" key="3">
    <source>
        <dbReference type="Proteomes" id="UP000184499"/>
    </source>
</evidence>